<protein>
    <submittedName>
        <fullName evidence="1">Uncharacterized protein</fullName>
    </submittedName>
</protein>
<evidence type="ECO:0000313" key="2">
    <source>
        <dbReference type="Proteomes" id="UP000790377"/>
    </source>
</evidence>
<comment type="caution">
    <text evidence="1">The sequence shown here is derived from an EMBL/GenBank/DDBJ whole genome shotgun (WGS) entry which is preliminary data.</text>
</comment>
<sequence>MFPTLRASSAHRPLIHFIGKRIWPSSATVSHPHPAAPPEFQKAFSSAGTPSSQTSSSSSKEIFQDFWEAPTRFWSPRHKQLEEVEIDAILVRLPLPLIQLLLLIP</sequence>
<name>A0ACB8AGU6_9AGAM</name>
<accession>A0ACB8AGU6</accession>
<evidence type="ECO:0000313" key="1">
    <source>
        <dbReference type="EMBL" id="KAH7912472.1"/>
    </source>
</evidence>
<keyword evidence="2" id="KW-1185">Reference proteome</keyword>
<proteinExistence type="predicted"/>
<dbReference type="EMBL" id="MU267651">
    <property type="protein sequence ID" value="KAH7912472.1"/>
    <property type="molecule type" value="Genomic_DNA"/>
</dbReference>
<dbReference type="Proteomes" id="UP000790377">
    <property type="component" value="Unassembled WGS sequence"/>
</dbReference>
<organism evidence="1 2">
    <name type="scientific">Hygrophoropsis aurantiaca</name>
    <dbReference type="NCBI Taxonomy" id="72124"/>
    <lineage>
        <taxon>Eukaryota</taxon>
        <taxon>Fungi</taxon>
        <taxon>Dikarya</taxon>
        <taxon>Basidiomycota</taxon>
        <taxon>Agaricomycotina</taxon>
        <taxon>Agaricomycetes</taxon>
        <taxon>Agaricomycetidae</taxon>
        <taxon>Boletales</taxon>
        <taxon>Coniophorineae</taxon>
        <taxon>Hygrophoropsidaceae</taxon>
        <taxon>Hygrophoropsis</taxon>
    </lineage>
</organism>
<gene>
    <name evidence="1" type="ORF">BJ138DRAFT_1004366</name>
</gene>
<reference evidence="1" key="1">
    <citation type="journal article" date="2021" name="New Phytol.">
        <title>Evolutionary innovations through gain and loss of genes in the ectomycorrhizal Boletales.</title>
        <authorList>
            <person name="Wu G."/>
            <person name="Miyauchi S."/>
            <person name="Morin E."/>
            <person name="Kuo A."/>
            <person name="Drula E."/>
            <person name="Varga T."/>
            <person name="Kohler A."/>
            <person name="Feng B."/>
            <person name="Cao Y."/>
            <person name="Lipzen A."/>
            <person name="Daum C."/>
            <person name="Hundley H."/>
            <person name="Pangilinan J."/>
            <person name="Johnson J."/>
            <person name="Barry K."/>
            <person name="LaButti K."/>
            <person name="Ng V."/>
            <person name="Ahrendt S."/>
            <person name="Min B."/>
            <person name="Choi I.G."/>
            <person name="Park H."/>
            <person name="Plett J.M."/>
            <person name="Magnuson J."/>
            <person name="Spatafora J.W."/>
            <person name="Nagy L.G."/>
            <person name="Henrissat B."/>
            <person name="Grigoriev I.V."/>
            <person name="Yang Z.L."/>
            <person name="Xu J."/>
            <person name="Martin F.M."/>
        </authorList>
    </citation>
    <scope>NUCLEOTIDE SEQUENCE</scope>
    <source>
        <strain evidence="1">ATCC 28755</strain>
    </source>
</reference>